<comment type="similarity">
    <text evidence="1">Belongs to the peptidase M43B family.</text>
</comment>
<dbReference type="Pfam" id="PF05572">
    <property type="entry name" value="Peptidase_M43"/>
    <property type="match status" value="1"/>
</dbReference>
<dbReference type="PROSITE" id="PS50118">
    <property type="entry name" value="HMG_BOX_2"/>
    <property type="match status" value="1"/>
</dbReference>
<evidence type="ECO:0000256" key="9">
    <source>
        <dbReference type="PROSITE-ProRule" id="PRU00267"/>
    </source>
</evidence>
<dbReference type="GO" id="GO:0005634">
    <property type="term" value="C:nucleus"/>
    <property type="evidence" value="ECO:0007669"/>
    <property type="project" value="UniProtKB-UniRule"/>
</dbReference>
<dbReference type="GO" id="GO:0046872">
    <property type="term" value="F:metal ion binding"/>
    <property type="evidence" value="ECO:0007669"/>
    <property type="project" value="UniProtKB-KW"/>
</dbReference>
<keyword evidence="2 11" id="KW-0645">Protease</keyword>
<dbReference type="GO" id="GO:0006508">
    <property type="term" value="P:proteolysis"/>
    <property type="evidence" value="ECO:0007669"/>
    <property type="project" value="UniProtKB-KW"/>
</dbReference>
<evidence type="ECO:0000256" key="5">
    <source>
        <dbReference type="ARBA" id="ARBA00022801"/>
    </source>
</evidence>
<dbReference type="EMBL" id="CYGV01000779">
    <property type="protein sequence ID" value="CUA69350.1"/>
    <property type="molecule type" value="Genomic_DNA"/>
</dbReference>
<organism evidence="11 12">
    <name type="scientific">Rhizoctonia solani</name>
    <dbReference type="NCBI Taxonomy" id="456999"/>
    <lineage>
        <taxon>Eukaryota</taxon>
        <taxon>Fungi</taxon>
        <taxon>Dikarya</taxon>
        <taxon>Basidiomycota</taxon>
        <taxon>Agaricomycotina</taxon>
        <taxon>Agaricomycetes</taxon>
        <taxon>Cantharellales</taxon>
        <taxon>Ceratobasidiaceae</taxon>
        <taxon>Rhizoctonia</taxon>
    </lineage>
</organism>
<dbReference type="Gene3D" id="3.40.390.10">
    <property type="entry name" value="Collagenase (Catalytic Domain)"/>
    <property type="match status" value="1"/>
</dbReference>
<dbReference type="InterPro" id="IPR036910">
    <property type="entry name" value="HMG_box_dom_sf"/>
</dbReference>
<evidence type="ECO:0000313" key="11">
    <source>
        <dbReference type="EMBL" id="CUA69350.1"/>
    </source>
</evidence>
<dbReference type="InterPro" id="IPR024079">
    <property type="entry name" value="MetalloPept_cat_dom_sf"/>
</dbReference>
<keyword evidence="6" id="KW-0862">Zinc</keyword>
<evidence type="ECO:0000256" key="3">
    <source>
        <dbReference type="ARBA" id="ARBA00022723"/>
    </source>
</evidence>
<evidence type="ECO:0000256" key="4">
    <source>
        <dbReference type="ARBA" id="ARBA00022729"/>
    </source>
</evidence>
<dbReference type="Proteomes" id="UP000044841">
    <property type="component" value="Unassembled WGS sequence"/>
</dbReference>
<dbReference type="AlphaFoldDB" id="A0A0K6FSZ4"/>
<evidence type="ECO:0000259" key="10">
    <source>
        <dbReference type="PROSITE" id="PS50118"/>
    </source>
</evidence>
<dbReference type="CDD" id="cd04275">
    <property type="entry name" value="ZnMc_pappalysin_like"/>
    <property type="match status" value="1"/>
</dbReference>
<proteinExistence type="inferred from homology"/>
<dbReference type="InterPro" id="IPR008754">
    <property type="entry name" value="Peptidase_M43"/>
</dbReference>
<keyword evidence="5" id="KW-0378">Hydrolase</keyword>
<keyword evidence="9" id="KW-0238">DNA-binding</keyword>
<evidence type="ECO:0000256" key="2">
    <source>
        <dbReference type="ARBA" id="ARBA00022670"/>
    </source>
</evidence>
<keyword evidence="4" id="KW-0732">Signal</keyword>
<dbReference type="SUPFAM" id="SSF47095">
    <property type="entry name" value="HMG-box"/>
    <property type="match status" value="1"/>
</dbReference>
<dbReference type="SUPFAM" id="SSF55486">
    <property type="entry name" value="Metalloproteases ('zincins'), catalytic domain"/>
    <property type="match status" value="1"/>
</dbReference>
<sequence>MAAAEDYFDAHKPGSDMSAFATSLNVYWHVISSDNTLEGGNIPDSQIIASLKVLDEDYASSGLSYRIAGVDRTVNTDWFQNAGPNRQQTEMKHAMRKGGPADLNIYSVGPIKDIRGDELLGFATFPSSYARNPQNDGVVILYSTVPGGSEAPFNLGKTLTHEVGHWAGLYHTFEDHMGGKGSGCEGFGDYVADTPAEASAASGCPTNRDTCAIMPGTDPIHNFMDYSDDACMDQTETTRQSVLAAPKWRELSDGEKKSFLAQAEREKLEYEAARKEYEERTTGVSNSNHYTGGYMPMPSGSSHSWHYTPGTFLTTF</sequence>
<gene>
    <name evidence="11" type="ORF">RSOLAG22IIIB_03871</name>
</gene>
<evidence type="ECO:0000256" key="1">
    <source>
        <dbReference type="ARBA" id="ARBA00008721"/>
    </source>
</evidence>
<protein>
    <submittedName>
        <fullName evidence="11">Extracellular metalloprotease GLRG_06511</fullName>
    </submittedName>
</protein>
<keyword evidence="7 11" id="KW-0482">Metalloprotease</keyword>
<dbReference type="GO" id="GO:0008237">
    <property type="term" value="F:metallopeptidase activity"/>
    <property type="evidence" value="ECO:0007669"/>
    <property type="project" value="UniProtKB-KW"/>
</dbReference>
<feature type="DNA-binding region" description="HMG box" evidence="9">
    <location>
        <begin position="216"/>
        <end position="278"/>
    </location>
</feature>
<name>A0A0K6FSZ4_9AGAM</name>
<evidence type="ECO:0000313" key="12">
    <source>
        <dbReference type="Proteomes" id="UP000044841"/>
    </source>
</evidence>
<dbReference type="InterPro" id="IPR009071">
    <property type="entry name" value="HMG_box_dom"/>
</dbReference>
<keyword evidence="3" id="KW-0479">Metal-binding</keyword>
<keyword evidence="12" id="KW-1185">Reference proteome</keyword>
<evidence type="ECO:0000256" key="8">
    <source>
        <dbReference type="ARBA" id="ARBA00023157"/>
    </source>
</evidence>
<accession>A0A0K6FSZ4</accession>
<dbReference type="PANTHER" id="PTHR47466:SF1">
    <property type="entry name" value="METALLOPROTEASE MEP1 (AFU_ORTHOLOGUE AFUA_1G07730)-RELATED"/>
    <property type="match status" value="1"/>
</dbReference>
<evidence type="ECO:0000256" key="7">
    <source>
        <dbReference type="ARBA" id="ARBA00023049"/>
    </source>
</evidence>
<dbReference type="GO" id="GO:0003677">
    <property type="term" value="F:DNA binding"/>
    <property type="evidence" value="ECO:0007669"/>
    <property type="project" value="UniProtKB-UniRule"/>
</dbReference>
<feature type="domain" description="HMG box" evidence="10">
    <location>
        <begin position="216"/>
        <end position="278"/>
    </location>
</feature>
<dbReference type="PANTHER" id="PTHR47466">
    <property type="match status" value="1"/>
</dbReference>
<keyword evidence="8" id="KW-1015">Disulfide bond</keyword>
<reference evidence="11 12" key="1">
    <citation type="submission" date="2015-07" db="EMBL/GenBank/DDBJ databases">
        <authorList>
            <person name="Noorani M."/>
        </authorList>
    </citation>
    <scope>NUCLEOTIDE SEQUENCE [LARGE SCALE GENOMIC DNA]</scope>
    <source>
        <strain evidence="11">BBA 69670</strain>
    </source>
</reference>
<keyword evidence="9" id="KW-0539">Nucleus</keyword>
<evidence type="ECO:0000256" key="6">
    <source>
        <dbReference type="ARBA" id="ARBA00022833"/>
    </source>
</evidence>